<evidence type="ECO:0000313" key="7">
    <source>
        <dbReference type="Ensembl" id="ENSGMOP00000023035.1"/>
    </source>
</evidence>
<dbReference type="Gene3D" id="3.30.160.60">
    <property type="entry name" value="Classic Zinc Finger"/>
    <property type="match status" value="4"/>
</dbReference>
<feature type="compositionally biased region" description="Low complexity" evidence="5">
    <location>
        <begin position="1586"/>
        <end position="1599"/>
    </location>
</feature>
<feature type="domain" description="C2H2-type" evidence="6">
    <location>
        <begin position="260"/>
        <end position="287"/>
    </location>
</feature>
<protein>
    <recommendedName>
        <fullName evidence="6">C2H2-type domain-containing protein</fullName>
    </recommendedName>
</protein>
<dbReference type="FunFam" id="3.30.160.60:FF:002343">
    <property type="entry name" value="Zinc finger protein 33A"/>
    <property type="match status" value="2"/>
</dbReference>
<feature type="region of interest" description="Disordered" evidence="5">
    <location>
        <begin position="1586"/>
        <end position="1619"/>
    </location>
</feature>
<dbReference type="GO" id="GO:0008270">
    <property type="term" value="F:zinc ion binding"/>
    <property type="evidence" value="ECO:0007669"/>
    <property type="project" value="UniProtKB-KW"/>
</dbReference>
<feature type="compositionally biased region" description="Polar residues" evidence="5">
    <location>
        <begin position="583"/>
        <end position="592"/>
    </location>
</feature>
<dbReference type="InterPro" id="IPR029526">
    <property type="entry name" value="PGBD"/>
</dbReference>
<feature type="region of interest" description="Disordered" evidence="5">
    <location>
        <begin position="620"/>
        <end position="640"/>
    </location>
</feature>
<feature type="region of interest" description="Disordered" evidence="5">
    <location>
        <begin position="729"/>
        <end position="857"/>
    </location>
</feature>
<feature type="region of interest" description="Disordered" evidence="5">
    <location>
        <begin position="47"/>
        <end position="75"/>
    </location>
</feature>
<feature type="region of interest" description="Disordered" evidence="5">
    <location>
        <begin position="572"/>
        <end position="600"/>
    </location>
</feature>
<organism evidence="7 8">
    <name type="scientific">Gadus morhua</name>
    <name type="common">Atlantic cod</name>
    <dbReference type="NCBI Taxonomy" id="8049"/>
    <lineage>
        <taxon>Eukaryota</taxon>
        <taxon>Metazoa</taxon>
        <taxon>Chordata</taxon>
        <taxon>Craniata</taxon>
        <taxon>Vertebrata</taxon>
        <taxon>Euteleostomi</taxon>
        <taxon>Actinopterygii</taxon>
        <taxon>Neopterygii</taxon>
        <taxon>Teleostei</taxon>
        <taxon>Neoteleostei</taxon>
        <taxon>Acanthomorphata</taxon>
        <taxon>Zeiogadaria</taxon>
        <taxon>Gadariae</taxon>
        <taxon>Gadiformes</taxon>
        <taxon>Gadoidei</taxon>
        <taxon>Gadidae</taxon>
        <taxon>Gadus</taxon>
    </lineage>
</organism>
<keyword evidence="2 4" id="KW-0863">Zinc-finger</keyword>
<dbReference type="PROSITE" id="PS50157">
    <property type="entry name" value="ZINC_FINGER_C2H2_2"/>
    <property type="match status" value="5"/>
</dbReference>
<evidence type="ECO:0000256" key="3">
    <source>
        <dbReference type="ARBA" id="ARBA00022833"/>
    </source>
</evidence>
<keyword evidence="1" id="KW-0479">Metal-binding</keyword>
<reference evidence="7" key="1">
    <citation type="submission" date="2025-08" db="UniProtKB">
        <authorList>
            <consortium name="Ensembl"/>
        </authorList>
    </citation>
    <scope>IDENTIFICATION</scope>
</reference>
<keyword evidence="3" id="KW-0862">Zinc</keyword>
<feature type="domain" description="C2H2-type" evidence="6">
    <location>
        <begin position="232"/>
        <end position="259"/>
    </location>
</feature>
<sequence length="1951" mass="217995">MQSLTQTLKTGPEEPLLPLTECDAMMQPGESETHVQLLSEIVNQPPHSVGVTQENEKETLEEPVGEPMVDSEGREIDPSLSPGSLEVAPGHKPASASDVETLGKIKEANDGRRYLSCMKNRRNPLLMEIPELDTSPLSLQCRQCHIIFNHYKSKERHLRSNHPLEYQQSALKNTLFTCYVCDHHFANSTELMTHQKAHVEKRPYKCPICGEAFYRVSELTGHKKIHFGEDGYACTTCGKACKTLTLLKYHQRKHTGEKPYACKECGKRFGFSKDVRKHMESHLQGQEGEDGTIPPPKAPGVSTIKYPCSLCKATFKSIKTRLCHNKKKHKFLLDTTTDALPPKYPVKQGGPIITPISISQSTFLQVEPLQQVNANIDTEQIRKLIESMENVQRVNQVVILGQVPPHIPTQGLQFPAPGAPVYLNPTPPSIEHSQTEHSNSLEMHFARGMCNYMDQTIILEPITPPNEGLEYPSFQELVSKRQSEVADLKLKPEETLVMELTSALLPVADLEKSESSHQLEVPSSSLVLATELEKSMDETVNDQDEITPPGQLLVPTVELDKTPLEAVQEDLINGPLPQKDKSTQLPYETPNNPEGEVASQIPKESIEQAHSVMESMPVEETRETHSVMESLPVEETPEPHSLMESMPVEETQEQIENGQKGEETLEQPTVENISSQEQVPLQSETKQVDSTLDSTVNVMSAQELVKVRKRRPARTFVYEEYIYQQMVSTRKRHLHTGETSAKQQPTKKSPHVIEFGPKNKEKKNQNQRKRSQSCQSTKEVKTGSKMFFTNMSEKPVAPKKNGRKSTRKHVHLSSPEDKLSNPVENIEQQGKDKKTNKLTKRKQVVTGNISKEQKDSPALKKNKIKKVPSPKLIDLNIKEKCKKVTKETDPTTQNTVINKGSINVPAQEITPDPFLLLKGHKQPQLKVYKLDPSKAAGQTQEYTQSQEGNEDANMLLPVVRKRAGRPKKNQKAFSLLSSLVVNDPSPTTAHKPKTTRKRKSSLRIETEGVITASNSKRALECKDCGEKFNSVSSLQEHKTSMHIVESPGLTFTNGNLFEGVSGLVHQPTNKADGVIGEVSGPSYWDIEAETREVASEDKECTVSFPALNPSPSLPITEAVEASGSKEKTQIAFVADITALLDEARQHREPLTDFSQPLLIGDGNQEVVDPDVSSIQINNEKTTEITFHSSSSSSTHSLEFKKEQDVESVVQKRDKSVVREVGRVSSIRGRGSGRREGSKRGLISRRITDGGNFCGRKADEEPDECQIIFQKCPLTADSELNKQDDTHSVQRSHSTLQSPQLELNQDMLPALCVPPVCSSLVDKQSEFGVQQDKETDQSAIVIPERFVTSRRMETADKKRCHLAVVIIQTFTIRSAIFNYTSFSGILSLNFEYFCYLSFYSAECNILISETESQAGSLAPDVHTKQCIFYPVKEEEREVLLCPSQREDGVIALELSSGARVDHQTEGLYLNNNCVDLMVNTPYHSLPTSEINQEDMRQPIDLFSTYFGWDTWGEIARCTNSLSKMLHLATAKEVAQFVGIHIAMGTLKFPSLKLYWQDPTKVSLIADAMPLSRFLQLAHKIKLSCSSSISSRSSNSHSFSSNDEVQNSSKRHRDEASNHDNEMNPLWRLQTILHRFDAGCQLLKPEEEYAVDQFPIPLSTGKENDNVSLNCTVFIGVGGLITKLKLGVNLSDKEDAVERMAPRDSLVYLCRQDLSTPAMLERLLNAGVHGAGRVGGAIGQMGDEFISSDGRLRLRRSKGGFVLSTAGKEDQNVSELIESLERSQMLVCLNRDLHHLYRIPHTVTRSTGWPQGVLWFLTDLALVNSWLLYRQGQRTGSEPLTLMAFRLEVSKALIFSSGLATQDSVPPQPPSQSACVLTETPNPDMRQERSLPDASIRYDGSGHWPEQFEVGEGGRCRFGNCNRTSQVLCLKCCVFLCISRNHNCFMKFHNQQR</sequence>
<feature type="domain" description="C2H2-type" evidence="6">
    <location>
        <begin position="1019"/>
        <end position="1047"/>
    </location>
</feature>
<feature type="compositionally biased region" description="Basic and acidic residues" evidence="5">
    <location>
        <begin position="1610"/>
        <end position="1619"/>
    </location>
</feature>
<feature type="compositionally biased region" description="Polar residues" evidence="5">
    <location>
        <begin position="737"/>
        <end position="747"/>
    </location>
</feature>
<evidence type="ECO:0000256" key="2">
    <source>
        <dbReference type="ARBA" id="ARBA00022771"/>
    </source>
</evidence>
<dbReference type="PANTHER" id="PTHR47272">
    <property type="entry name" value="DDE_TNP_1_7 DOMAIN-CONTAINING PROTEIN"/>
    <property type="match status" value="1"/>
</dbReference>
<feature type="region of interest" description="Disordered" evidence="5">
    <location>
        <begin position="1185"/>
        <end position="1205"/>
    </location>
</feature>
<accession>A0A8C5FAS9</accession>
<feature type="domain" description="C2H2-type" evidence="6">
    <location>
        <begin position="204"/>
        <end position="231"/>
    </location>
</feature>
<evidence type="ECO:0000256" key="4">
    <source>
        <dbReference type="PROSITE-ProRule" id="PRU00042"/>
    </source>
</evidence>
<evidence type="ECO:0000313" key="8">
    <source>
        <dbReference type="Proteomes" id="UP000694546"/>
    </source>
</evidence>
<feature type="compositionally biased region" description="Low complexity" evidence="5">
    <location>
        <begin position="1187"/>
        <end position="1196"/>
    </location>
</feature>
<dbReference type="GeneTree" id="ENSGT00940000166443"/>
<dbReference type="PROSITE" id="PS00028">
    <property type="entry name" value="ZINC_FINGER_C2H2_1"/>
    <property type="match status" value="7"/>
</dbReference>
<dbReference type="InterPro" id="IPR036236">
    <property type="entry name" value="Znf_C2H2_sf"/>
</dbReference>
<proteinExistence type="predicted"/>
<keyword evidence="8" id="KW-1185">Reference proteome</keyword>
<dbReference type="SMART" id="SM00355">
    <property type="entry name" value="ZnF_C2H2"/>
    <property type="match status" value="7"/>
</dbReference>
<dbReference type="SUPFAM" id="SSF57667">
    <property type="entry name" value="beta-beta-alpha zinc fingers"/>
    <property type="match status" value="2"/>
</dbReference>
<dbReference type="Proteomes" id="UP000694546">
    <property type="component" value="Chromosome 11"/>
</dbReference>
<evidence type="ECO:0000256" key="5">
    <source>
        <dbReference type="SAM" id="MobiDB-lite"/>
    </source>
</evidence>
<feature type="domain" description="C2H2-type" evidence="6">
    <location>
        <begin position="176"/>
        <end position="203"/>
    </location>
</feature>
<reference evidence="7" key="2">
    <citation type="submission" date="2025-09" db="UniProtKB">
        <authorList>
            <consortium name="Ensembl"/>
        </authorList>
    </citation>
    <scope>IDENTIFICATION</scope>
</reference>
<evidence type="ECO:0000256" key="1">
    <source>
        <dbReference type="ARBA" id="ARBA00022723"/>
    </source>
</evidence>
<dbReference type="Ensembl" id="ENSGMOT00000069860.1">
    <property type="protein sequence ID" value="ENSGMOP00000023035.1"/>
    <property type="gene ID" value="ENSGMOG00000034380.1"/>
</dbReference>
<evidence type="ECO:0000259" key="6">
    <source>
        <dbReference type="PROSITE" id="PS50157"/>
    </source>
</evidence>
<dbReference type="InterPro" id="IPR013087">
    <property type="entry name" value="Znf_C2H2_type"/>
</dbReference>
<dbReference type="Pfam" id="PF13843">
    <property type="entry name" value="DDE_Tnp_1_7"/>
    <property type="match status" value="1"/>
</dbReference>
<name>A0A8C5FAS9_GADMO</name>
<feature type="compositionally biased region" description="Basic residues" evidence="5">
    <location>
        <begin position="800"/>
        <end position="811"/>
    </location>
</feature>
<dbReference type="PANTHER" id="PTHR47272:SF2">
    <property type="entry name" value="PIGGYBAC TRANSPOSABLE ELEMENT-DERIVED PROTEIN 3-LIKE"/>
    <property type="match status" value="1"/>
</dbReference>
<dbReference type="Pfam" id="PF00096">
    <property type="entry name" value="zf-C2H2"/>
    <property type="match status" value="3"/>
</dbReference>